<reference evidence="2" key="1">
    <citation type="journal article" date="2014" name="Int. J. Syst. Evol. Microbiol.">
        <title>Complete genome sequence of Corynebacterium casei LMG S-19264T (=DSM 44701T), isolated from a smear-ripened cheese.</title>
        <authorList>
            <consortium name="US DOE Joint Genome Institute (JGI-PGF)"/>
            <person name="Walter F."/>
            <person name="Albersmeier A."/>
            <person name="Kalinowski J."/>
            <person name="Ruckert C."/>
        </authorList>
    </citation>
    <scope>NUCLEOTIDE SEQUENCE</scope>
    <source>
        <strain evidence="2">JCM 4125</strain>
    </source>
</reference>
<keyword evidence="3" id="KW-1185">Reference proteome</keyword>
<dbReference type="Proteomes" id="UP000646776">
    <property type="component" value="Unassembled WGS sequence"/>
</dbReference>
<name>A0A918LV82_9ACTN</name>
<sequence>MGGPAGRNRSGGPLEQPDGAETERRAGPDRVAPSSPESWARRSGPARDVRPPPAPLSGRAARGGVASRGPVRENA</sequence>
<dbReference type="AlphaFoldDB" id="A0A918LV82"/>
<evidence type="ECO:0000256" key="1">
    <source>
        <dbReference type="SAM" id="MobiDB-lite"/>
    </source>
</evidence>
<feature type="compositionally biased region" description="Low complexity" evidence="1">
    <location>
        <begin position="57"/>
        <end position="69"/>
    </location>
</feature>
<dbReference type="EMBL" id="BMSA01000009">
    <property type="protein sequence ID" value="GGT54621.1"/>
    <property type="molecule type" value="Genomic_DNA"/>
</dbReference>
<organism evidence="2 3">
    <name type="scientific">Streptomyces phaeofaciens</name>
    <dbReference type="NCBI Taxonomy" id="68254"/>
    <lineage>
        <taxon>Bacteria</taxon>
        <taxon>Bacillati</taxon>
        <taxon>Actinomycetota</taxon>
        <taxon>Actinomycetes</taxon>
        <taxon>Kitasatosporales</taxon>
        <taxon>Streptomycetaceae</taxon>
        <taxon>Streptomyces</taxon>
    </lineage>
</organism>
<comment type="caution">
    <text evidence="2">The sequence shown here is derived from an EMBL/GenBank/DDBJ whole genome shotgun (WGS) entry which is preliminary data.</text>
</comment>
<proteinExistence type="predicted"/>
<protein>
    <submittedName>
        <fullName evidence="2">Uncharacterized protein</fullName>
    </submittedName>
</protein>
<gene>
    <name evidence="2" type="ORF">GCM10010226_34450</name>
</gene>
<accession>A0A918LV82</accession>
<reference evidence="2" key="2">
    <citation type="submission" date="2020-09" db="EMBL/GenBank/DDBJ databases">
        <authorList>
            <person name="Sun Q."/>
            <person name="Ohkuma M."/>
        </authorList>
    </citation>
    <scope>NUCLEOTIDE SEQUENCE</scope>
    <source>
        <strain evidence="2">JCM 4125</strain>
    </source>
</reference>
<feature type="region of interest" description="Disordered" evidence="1">
    <location>
        <begin position="1"/>
        <end position="75"/>
    </location>
</feature>
<evidence type="ECO:0000313" key="3">
    <source>
        <dbReference type="Proteomes" id="UP000646776"/>
    </source>
</evidence>
<evidence type="ECO:0000313" key="2">
    <source>
        <dbReference type="EMBL" id="GGT54621.1"/>
    </source>
</evidence>